<comment type="caution">
    <text evidence="7">The sequence shown here is derived from an EMBL/GenBank/DDBJ whole genome shotgun (WGS) entry which is preliminary data.</text>
</comment>
<dbReference type="OrthoDB" id="9793626at2"/>
<proteinExistence type="inferred from homology"/>
<evidence type="ECO:0000256" key="4">
    <source>
        <dbReference type="RuleBase" id="RU003719"/>
    </source>
</evidence>
<evidence type="ECO:0000313" key="7">
    <source>
        <dbReference type="EMBL" id="PTW63045.1"/>
    </source>
</evidence>
<evidence type="ECO:0000313" key="8">
    <source>
        <dbReference type="Proteomes" id="UP000244081"/>
    </source>
</evidence>
<dbReference type="InterPro" id="IPR050223">
    <property type="entry name" value="D-isomer_2-hydroxyacid_DH"/>
</dbReference>
<evidence type="ECO:0000256" key="1">
    <source>
        <dbReference type="ARBA" id="ARBA00022857"/>
    </source>
</evidence>
<dbReference type="GO" id="GO:0051287">
    <property type="term" value="F:NAD binding"/>
    <property type="evidence" value="ECO:0007669"/>
    <property type="project" value="InterPro"/>
</dbReference>
<dbReference type="RefSeq" id="WP_107988529.1">
    <property type="nucleotide sequence ID" value="NZ_QAYG01000001.1"/>
</dbReference>
<dbReference type="Pfam" id="PF02826">
    <property type="entry name" value="2-Hacid_dh_C"/>
    <property type="match status" value="1"/>
</dbReference>
<keyword evidence="3" id="KW-0520">NAD</keyword>
<feature type="domain" description="D-isomer specific 2-hydroxyacid dehydrogenase catalytic" evidence="5">
    <location>
        <begin position="6"/>
        <end position="313"/>
    </location>
</feature>
<dbReference type="PANTHER" id="PTHR10996">
    <property type="entry name" value="2-HYDROXYACID DEHYDROGENASE-RELATED"/>
    <property type="match status" value="1"/>
</dbReference>
<comment type="similarity">
    <text evidence="4">Belongs to the D-isomer specific 2-hydroxyacid dehydrogenase family.</text>
</comment>
<evidence type="ECO:0000256" key="2">
    <source>
        <dbReference type="ARBA" id="ARBA00023002"/>
    </source>
</evidence>
<dbReference type="Proteomes" id="UP000244081">
    <property type="component" value="Unassembled WGS sequence"/>
</dbReference>
<evidence type="ECO:0000259" key="6">
    <source>
        <dbReference type="Pfam" id="PF02826"/>
    </source>
</evidence>
<keyword evidence="8" id="KW-1185">Reference proteome</keyword>
<reference evidence="7 8" key="1">
    <citation type="submission" date="2018-04" db="EMBL/GenBank/DDBJ databases">
        <title>Genomic Encyclopedia of Archaeal and Bacterial Type Strains, Phase II (KMG-II): from individual species to whole genera.</title>
        <authorList>
            <person name="Goeker M."/>
        </authorList>
    </citation>
    <scope>NUCLEOTIDE SEQUENCE [LARGE SCALE GENOMIC DNA]</scope>
    <source>
        <strain evidence="7 8">DSM 23382</strain>
    </source>
</reference>
<feature type="domain" description="D-isomer specific 2-hydroxyacid dehydrogenase NAD-binding" evidence="6">
    <location>
        <begin position="108"/>
        <end position="282"/>
    </location>
</feature>
<evidence type="ECO:0000256" key="3">
    <source>
        <dbReference type="ARBA" id="ARBA00023027"/>
    </source>
</evidence>
<evidence type="ECO:0000259" key="5">
    <source>
        <dbReference type="Pfam" id="PF00389"/>
    </source>
</evidence>
<organism evidence="7 8">
    <name type="scientific">Breoghania corrubedonensis</name>
    <dbReference type="NCBI Taxonomy" id="665038"/>
    <lineage>
        <taxon>Bacteria</taxon>
        <taxon>Pseudomonadati</taxon>
        <taxon>Pseudomonadota</taxon>
        <taxon>Alphaproteobacteria</taxon>
        <taxon>Hyphomicrobiales</taxon>
        <taxon>Stappiaceae</taxon>
        <taxon>Breoghania</taxon>
    </lineage>
</organism>
<dbReference type="GO" id="GO:0005829">
    <property type="term" value="C:cytosol"/>
    <property type="evidence" value="ECO:0007669"/>
    <property type="project" value="TreeGrafter"/>
</dbReference>
<dbReference type="GO" id="GO:0016618">
    <property type="term" value="F:hydroxypyruvate reductase [NAD(P)H] activity"/>
    <property type="evidence" value="ECO:0007669"/>
    <property type="project" value="TreeGrafter"/>
</dbReference>
<name>A0A2T5VH23_9HYPH</name>
<keyword evidence="1" id="KW-0521">NADP</keyword>
<dbReference type="EMBL" id="QAYG01000001">
    <property type="protein sequence ID" value="PTW63045.1"/>
    <property type="molecule type" value="Genomic_DNA"/>
</dbReference>
<dbReference type="InterPro" id="IPR006139">
    <property type="entry name" value="D-isomer_2_OHA_DH_cat_dom"/>
</dbReference>
<keyword evidence="2 4" id="KW-0560">Oxidoreductase</keyword>
<dbReference type="CDD" id="cd12156">
    <property type="entry name" value="HPPR"/>
    <property type="match status" value="1"/>
</dbReference>
<dbReference type="Gene3D" id="3.40.50.720">
    <property type="entry name" value="NAD(P)-binding Rossmann-like Domain"/>
    <property type="match status" value="2"/>
</dbReference>
<dbReference type="Pfam" id="PF00389">
    <property type="entry name" value="2-Hacid_dh"/>
    <property type="match status" value="1"/>
</dbReference>
<dbReference type="FunFam" id="3.40.50.720:FF:000213">
    <property type="entry name" value="Putative 2-hydroxyacid dehydrogenase"/>
    <property type="match status" value="1"/>
</dbReference>
<dbReference type="AlphaFoldDB" id="A0A2T5VH23"/>
<accession>A0A2T5VH23</accession>
<dbReference type="GO" id="GO:0030267">
    <property type="term" value="F:glyoxylate reductase (NADPH) activity"/>
    <property type="evidence" value="ECO:0007669"/>
    <property type="project" value="TreeGrafter"/>
</dbReference>
<dbReference type="SUPFAM" id="SSF51735">
    <property type="entry name" value="NAD(P)-binding Rossmann-fold domains"/>
    <property type="match status" value="1"/>
</dbReference>
<sequence length="319" mass="33880">MDRQQVLVIGPILPYVIAKLGERFDVVELHKEADRAGFLEREGKRFKAVACGLKGIDRETIAALPDLEIISSFGVGYDAVDVAAAAQAGVVVTNTPGVLDEEVANTALALMLMTVRELNRAENHLRAGRWAKDGPYPLTAGSLGGSVLGILGLGRIGKAIARRAEACGMKIHYHGRHEQAGVAYRYHASLTELARASDVLMAVVPGGAATHHMIDRQVLEALGPNGYLINIGRGTVVDETALIEALSKGAIRGAGLDVFENEPAVPESLVVLENTVLLPHVGSASVATRQAMGQLVVDNIVAWTDTRRAMTPVPETPQP</sequence>
<protein>
    <submittedName>
        <fullName evidence="7">Lactate dehydrogenase-like 2-hydroxyacid dehydrogenase</fullName>
    </submittedName>
</protein>
<dbReference type="PANTHER" id="PTHR10996:SF178">
    <property type="entry name" value="2-HYDROXYACID DEHYDROGENASE YGL185C-RELATED"/>
    <property type="match status" value="1"/>
</dbReference>
<dbReference type="InterPro" id="IPR006140">
    <property type="entry name" value="D-isomer_DH_NAD-bd"/>
</dbReference>
<dbReference type="SUPFAM" id="SSF52283">
    <property type="entry name" value="Formate/glycerate dehydrogenase catalytic domain-like"/>
    <property type="match status" value="1"/>
</dbReference>
<gene>
    <name evidence="7" type="ORF">C8N35_1011094</name>
</gene>
<dbReference type="InterPro" id="IPR036291">
    <property type="entry name" value="NAD(P)-bd_dom_sf"/>
</dbReference>